<organism evidence="1 2">
    <name type="scientific">Albimonas pacifica</name>
    <dbReference type="NCBI Taxonomy" id="1114924"/>
    <lineage>
        <taxon>Bacteria</taxon>
        <taxon>Pseudomonadati</taxon>
        <taxon>Pseudomonadota</taxon>
        <taxon>Alphaproteobacteria</taxon>
        <taxon>Rhodobacterales</taxon>
        <taxon>Paracoccaceae</taxon>
        <taxon>Albimonas</taxon>
    </lineage>
</organism>
<keyword evidence="2" id="KW-1185">Reference proteome</keyword>
<evidence type="ECO:0000313" key="2">
    <source>
        <dbReference type="Proteomes" id="UP000199377"/>
    </source>
</evidence>
<reference evidence="1 2" key="1">
    <citation type="submission" date="2016-10" db="EMBL/GenBank/DDBJ databases">
        <authorList>
            <person name="de Groot N.N."/>
        </authorList>
    </citation>
    <scope>NUCLEOTIDE SEQUENCE [LARGE SCALE GENOMIC DNA]</scope>
    <source>
        <strain evidence="1 2">CGMCC 1.11030</strain>
    </source>
</reference>
<dbReference type="InterPro" id="IPR006522">
    <property type="entry name" value="Phage_virion_morphogenesis"/>
</dbReference>
<gene>
    <name evidence="1" type="ORF">SAMN05216258_1292</name>
</gene>
<sequence length="167" mass="18113">MLRVELKSDEAFAALDRLAGALDDMSPVMADVGEFLLESTEERFDRGVDPEGAAWAPKSQTTIDAYVRRGKAVDRRPLWGPGEGVRLAKSFSYASGPSFVELGTNAIQSAVMHFGAKKGAFGKTKRGSSIPWGDIPARPFLGLSESDQANIVELVEEWLEEIGARGR</sequence>
<evidence type="ECO:0000313" key="1">
    <source>
        <dbReference type="EMBL" id="SFJ29356.1"/>
    </source>
</evidence>
<name>A0A1I3Q8B5_9RHOB</name>
<dbReference type="NCBIfam" id="TIGR01635">
    <property type="entry name" value="tail_comp_S"/>
    <property type="match status" value="1"/>
</dbReference>
<dbReference type="AlphaFoldDB" id="A0A1I3Q8B5"/>
<dbReference type="RefSeq" id="WP_092866315.1">
    <property type="nucleotide sequence ID" value="NZ_FOQH01000029.1"/>
</dbReference>
<protein>
    <submittedName>
        <fullName evidence="1">Phage virion morphogenesis (Putative tail completion) protein</fullName>
    </submittedName>
</protein>
<dbReference type="STRING" id="1114924.SAMN05216258_1292"/>
<dbReference type="Proteomes" id="UP000199377">
    <property type="component" value="Unassembled WGS sequence"/>
</dbReference>
<dbReference type="Pfam" id="PF05069">
    <property type="entry name" value="Phage_tail_S"/>
    <property type="match status" value="1"/>
</dbReference>
<dbReference type="OrthoDB" id="2081253at2"/>
<proteinExistence type="predicted"/>
<dbReference type="EMBL" id="FOQH01000029">
    <property type="protein sequence ID" value="SFJ29356.1"/>
    <property type="molecule type" value="Genomic_DNA"/>
</dbReference>
<accession>A0A1I3Q8B5</accession>